<evidence type="ECO:0000256" key="6">
    <source>
        <dbReference type="ARBA" id="ARBA00023242"/>
    </source>
</evidence>
<keyword evidence="3" id="KW-0221">Differentiation</keyword>
<proteinExistence type="predicted"/>
<evidence type="ECO:0000256" key="8">
    <source>
        <dbReference type="SAM" id="SignalP"/>
    </source>
</evidence>
<dbReference type="GO" id="GO:0006355">
    <property type="term" value="P:regulation of DNA-templated transcription"/>
    <property type="evidence" value="ECO:0007669"/>
    <property type="project" value="InterPro"/>
</dbReference>
<keyword evidence="6" id="KW-0539">Nucleus</keyword>
<reference evidence="10 11" key="1">
    <citation type="journal article" date="2022" name="Nat. Genet.">
        <title>Improved pea reference genome and pan-genome highlight genomic features and evolutionary characteristics.</title>
        <authorList>
            <person name="Yang T."/>
            <person name="Liu R."/>
            <person name="Luo Y."/>
            <person name="Hu S."/>
            <person name="Wang D."/>
            <person name="Wang C."/>
            <person name="Pandey M.K."/>
            <person name="Ge S."/>
            <person name="Xu Q."/>
            <person name="Li N."/>
            <person name="Li G."/>
            <person name="Huang Y."/>
            <person name="Saxena R.K."/>
            <person name="Ji Y."/>
            <person name="Li M."/>
            <person name="Yan X."/>
            <person name="He Y."/>
            <person name="Liu Y."/>
            <person name="Wang X."/>
            <person name="Xiang C."/>
            <person name="Varshney R.K."/>
            <person name="Ding H."/>
            <person name="Gao S."/>
            <person name="Zong X."/>
        </authorList>
    </citation>
    <scope>NUCLEOTIDE SEQUENCE [LARGE SCALE GENOMIC DNA]</scope>
    <source>
        <strain evidence="10 11">cv. Zhongwan 6</strain>
    </source>
</reference>
<feature type="signal peptide" evidence="8">
    <location>
        <begin position="1"/>
        <end position="15"/>
    </location>
</feature>
<feature type="chain" id="PRO_5039042831" description="Myb-like domain-containing protein" evidence="8">
    <location>
        <begin position="16"/>
        <end position="395"/>
    </location>
</feature>
<evidence type="ECO:0000256" key="5">
    <source>
        <dbReference type="ARBA" id="ARBA00023163"/>
    </source>
</evidence>
<dbReference type="EMBL" id="JAMSHJ010000001">
    <property type="protein sequence ID" value="KAI5445301.1"/>
    <property type="molecule type" value="Genomic_DNA"/>
</dbReference>
<comment type="caution">
    <text evidence="10">The sequence shown here is derived from an EMBL/GenBank/DDBJ whole genome shotgun (WGS) entry which is preliminary data.</text>
</comment>
<evidence type="ECO:0000256" key="3">
    <source>
        <dbReference type="ARBA" id="ARBA00022782"/>
    </source>
</evidence>
<dbReference type="InterPro" id="IPR001005">
    <property type="entry name" value="SANT/Myb"/>
</dbReference>
<keyword evidence="11" id="KW-1185">Reference proteome</keyword>
<dbReference type="InterPro" id="IPR009057">
    <property type="entry name" value="Homeodomain-like_sf"/>
</dbReference>
<keyword evidence="4" id="KW-0805">Transcription regulation</keyword>
<evidence type="ECO:0000313" key="10">
    <source>
        <dbReference type="EMBL" id="KAI5445301.1"/>
    </source>
</evidence>
<keyword evidence="5" id="KW-0804">Transcription</keyword>
<dbReference type="SUPFAM" id="SSF46689">
    <property type="entry name" value="Homeodomain-like"/>
    <property type="match status" value="1"/>
</dbReference>
<dbReference type="PANTHER" id="PTHR31496">
    <property type="entry name" value="TRANSCRIPTION FACTOR KAN2-RELATED"/>
    <property type="match status" value="1"/>
</dbReference>
<gene>
    <name evidence="10" type="ORF">KIW84_013508</name>
</gene>
<feature type="compositionally biased region" description="Low complexity" evidence="7">
    <location>
        <begin position="99"/>
        <end position="113"/>
    </location>
</feature>
<evidence type="ECO:0000256" key="4">
    <source>
        <dbReference type="ARBA" id="ARBA00023015"/>
    </source>
</evidence>
<dbReference type="NCBIfam" id="TIGR01557">
    <property type="entry name" value="myb_SHAQKYF"/>
    <property type="match status" value="1"/>
</dbReference>
<dbReference type="GO" id="GO:0010158">
    <property type="term" value="P:abaxial cell fate specification"/>
    <property type="evidence" value="ECO:0007669"/>
    <property type="project" value="InterPro"/>
</dbReference>
<evidence type="ECO:0000256" key="1">
    <source>
        <dbReference type="ARBA" id="ARBA00004123"/>
    </source>
</evidence>
<dbReference type="InterPro" id="IPR006447">
    <property type="entry name" value="Myb_dom_plants"/>
</dbReference>
<evidence type="ECO:0000313" key="11">
    <source>
        <dbReference type="Proteomes" id="UP001058974"/>
    </source>
</evidence>
<dbReference type="FunFam" id="1.10.10.60:FF:000002">
    <property type="entry name" value="Myb family transcription factor"/>
    <property type="match status" value="1"/>
</dbReference>
<dbReference type="Gene3D" id="1.10.10.60">
    <property type="entry name" value="Homeodomain-like"/>
    <property type="match status" value="1"/>
</dbReference>
<keyword evidence="2" id="KW-0217">Developmental protein</keyword>
<feature type="domain" description="Myb-like" evidence="9">
    <location>
        <begin position="232"/>
        <end position="283"/>
    </location>
</feature>
<evidence type="ECO:0000256" key="2">
    <source>
        <dbReference type="ARBA" id="ARBA00022473"/>
    </source>
</evidence>
<dbReference type="AlphaFoldDB" id="A0A9D5BKN1"/>
<dbReference type="InterPro" id="IPR044847">
    <property type="entry name" value="KAN_fam"/>
</dbReference>
<dbReference type="GO" id="GO:0005634">
    <property type="term" value="C:nucleus"/>
    <property type="evidence" value="ECO:0007669"/>
    <property type="project" value="UniProtKB-SubCell"/>
</dbReference>
<dbReference type="GO" id="GO:0000976">
    <property type="term" value="F:transcription cis-regulatory region binding"/>
    <property type="evidence" value="ECO:0007669"/>
    <property type="project" value="InterPro"/>
</dbReference>
<name>A0A9D5BKN1_PEA</name>
<dbReference type="Gramene" id="Psat01G0350800-T1">
    <property type="protein sequence ID" value="KAI5445301.1"/>
    <property type="gene ID" value="KIW84_013508"/>
</dbReference>
<dbReference type="PANTHER" id="PTHR31496:SF58">
    <property type="entry name" value="MYB-LIKE DNA-BINDING DOMAIN, SHAQKYF CLASS PROTEIN"/>
    <property type="match status" value="1"/>
</dbReference>
<comment type="subcellular location">
    <subcellularLocation>
        <location evidence="1">Nucleus</location>
    </subcellularLocation>
</comment>
<accession>A0A9D5BKN1</accession>
<organism evidence="10 11">
    <name type="scientific">Pisum sativum</name>
    <name type="common">Garden pea</name>
    <name type="synonym">Lathyrus oleraceus</name>
    <dbReference type="NCBI Taxonomy" id="3888"/>
    <lineage>
        <taxon>Eukaryota</taxon>
        <taxon>Viridiplantae</taxon>
        <taxon>Streptophyta</taxon>
        <taxon>Embryophyta</taxon>
        <taxon>Tracheophyta</taxon>
        <taxon>Spermatophyta</taxon>
        <taxon>Magnoliopsida</taxon>
        <taxon>eudicotyledons</taxon>
        <taxon>Gunneridae</taxon>
        <taxon>Pentapetalae</taxon>
        <taxon>rosids</taxon>
        <taxon>fabids</taxon>
        <taxon>Fabales</taxon>
        <taxon>Fabaceae</taxon>
        <taxon>Papilionoideae</taxon>
        <taxon>50 kb inversion clade</taxon>
        <taxon>NPAAA clade</taxon>
        <taxon>Hologalegina</taxon>
        <taxon>IRL clade</taxon>
        <taxon>Fabeae</taxon>
        <taxon>Lathyrus</taxon>
    </lineage>
</organism>
<protein>
    <recommendedName>
        <fullName evidence="9">Myb-like domain-containing protein</fullName>
    </recommendedName>
</protein>
<keyword evidence="8" id="KW-0732">Signal</keyword>
<sequence>MSCYIFLFLIFLCLSQVVEIYLRIKKMSQNQIPDLSLQISLPNSAVSSICATTNEVDDLDSPFDIWKNVHEGFKSHSDGFSSSFKKNGDTFQRTDDTELSLTTTTTPTTTPSEAESPWKRKNFVRLRPFNGIPYNPPILEKDSSFSLYPSCSSGNSGVEGVKQVSRFNGITMESLRAHKFQYLNLNQHQILQQQQQQQQQQFGNSEFGNGFVRSRMMMPRQQSNKRNTRAPRMRWTSSLHNRFVHAVELLGGHERATPKSVLELMDVKDLTLAHVKSHLQMYRTVKNTDKPAASSDGDENFMSLTPPHNRNNLSLDHDISFISNNLWGNSSSSKGTWTQGSSRDFDEHCTEEILSSQHIGNFPQVNNYTQSRSFKDQNIDCQKNPNLEFTLGRSN</sequence>
<feature type="region of interest" description="Disordered" evidence="7">
    <location>
        <begin position="89"/>
        <end position="117"/>
    </location>
</feature>
<dbReference type="Proteomes" id="UP001058974">
    <property type="component" value="Chromosome 1"/>
</dbReference>
<evidence type="ECO:0000256" key="7">
    <source>
        <dbReference type="SAM" id="MobiDB-lite"/>
    </source>
</evidence>
<dbReference type="Pfam" id="PF00249">
    <property type="entry name" value="Myb_DNA-binding"/>
    <property type="match status" value="1"/>
</dbReference>
<evidence type="ECO:0000259" key="9">
    <source>
        <dbReference type="Pfam" id="PF00249"/>
    </source>
</evidence>